<dbReference type="OrthoDB" id="5786478at2"/>
<dbReference type="Pfam" id="PF00106">
    <property type="entry name" value="adh_short"/>
    <property type="match status" value="1"/>
</dbReference>
<gene>
    <name evidence="3" type="ORF">EHS15_00600</name>
</gene>
<dbReference type="InterPro" id="IPR036291">
    <property type="entry name" value="NAD(P)-bd_dom_sf"/>
</dbReference>
<reference evidence="3" key="1">
    <citation type="journal article" date="2019" name="PLoS Negl. Trop. Dis.">
        <title>Revisiting the worldwide diversity of Leptospira species in the environment.</title>
        <authorList>
            <person name="Vincent A.T."/>
            <person name="Schiettekatte O."/>
            <person name="Bourhy P."/>
            <person name="Veyrier F.J."/>
            <person name="Picardeau M."/>
        </authorList>
    </citation>
    <scope>NUCLEOTIDE SEQUENCE [LARGE SCALE GENOMIC DNA]</scope>
    <source>
        <strain evidence="3">201300427</strain>
    </source>
</reference>
<protein>
    <submittedName>
        <fullName evidence="3">SDR family oxidoreductase</fullName>
    </submittedName>
</protein>
<dbReference type="RefSeq" id="WP_135758587.1">
    <property type="nucleotide sequence ID" value="NZ_RQHW01000002.1"/>
</dbReference>
<dbReference type="PANTHER" id="PTHR43157">
    <property type="entry name" value="PHOSPHATIDYLINOSITOL-GLYCAN BIOSYNTHESIS CLASS F PROTEIN-RELATED"/>
    <property type="match status" value="1"/>
</dbReference>
<accession>A0A4R9M4P8</accession>
<keyword evidence="4" id="KW-1185">Reference proteome</keyword>
<evidence type="ECO:0000313" key="4">
    <source>
        <dbReference type="Proteomes" id="UP000298058"/>
    </source>
</evidence>
<sequence>MSQKTVIITGATEGIGKVAAREILKLGNAVVLVGRNQEKLAQVTKELYPFSQGNSIATYQADLSSLKETSLLGDKLSKNYPKIDVLLNNAGAFFSERTLTREGLEATFALNHMNYFVLAKKLTPSLRSSGAGRIVNVASGAHFGVSLDFANLQGEVKYSGWKQYQKSKLMNILFTYELSERLKSDSITVNCLHPGFVKTKFGHNNAGLAKGLLQFAQNLFAINEDKGAETSVYLSTSDEVKSVSGKYFEKCKTKTSSKPSYDFSAREELWKVSEEIYNKLAG</sequence>
<dbReference type="Gene3D" id="3.40.50.720">
    <property type="entry name" value="NAD(P)-binding Rossmann-like Domain"/>
    <property type="match status" value="1"/>
</dbReference>
<dbReference type="AlphaFoldDB" id="A0A4R9M4P8"/>
<name>A0A4R9M4P8_9LEPT</name>
<dbReference type="CDD" id="cd05327">
    <property type="entry name" value="retinol-DH_like_SDR_c_like"/>
    <property type="match status" value="1"/>
</dbReference>
<organism evidence="3 4">
    <name type="scientific">Leptospira idonii</name>
    <dbReference type="NCBI Taxonomy" id="1193500"/>
    <lineage>
        <taxon>Bacteria</taxon>
        <taxon>Pseudomonadati</taxon>
        <taxon>Spirochaetota</taxon>
        <taxon>Spirochaetia</taxon>
        <taxon>Leptospirales</taxon>
        <taxon>Leptospiraceae</taxon>
        <taxon>Leptospira</taxon>
    </lineage>
</organism>
<dbReference type="GO" id="GO:0016491">
    <property type="term" value="F:oxidoreductase activity"/>
    <property type="evidence" value="ECO:0007669"/>
    <property type="project" value="UniProtKB-KW"/>
</dbReference>
<dbReference type="PRINTS" id="PR00081">
    <property type="entry name" value="GDHRDH"/>
</dbReference>
<keyword evidence="1" id="KW-0560">Oxidoreductase</keyword>
<dbReference type="PRINTS" id="PR00080">
    <property type="entry name" value="SDRFAMILY"/>
</dbReference>
<proteinExistence type="inferred from homology"/>
<dbReference type="PANTHER" id="PTHR43157:SF31">
    <property type="entry name" value="PHOSPHATIDYLINOSITOL-GLYCAN BIOSYNTHESIS CLASS F PROTEIN"/>
    <property type="match status" value="1"/>
</dbReference>
<dbReference type="Proteomes" id="UP000298058">
    <property type="component" value="Unassembled WGS sequence"/>
</dbReference>
<evidence type="ECO:0000256" key="1">
    <source>
        <dbReference type="ARBA" id="ARBA00023002"/>
    </source>
</evidence>
<evidence type="ECO:0000313" key="3">
    <source>
        <dbReference type="EMBL" id="TGN21052.1"/>
    </source>
</evidence>
<dbReference type="EMBL" id="RQHW01000002">
    <property type="protein sequence ID" value="TGN21052.1"/>
    <property type="molecule type" value="Genomic_DNA"/>
</dbReference>
<dbReference type="SUPFAM" id="SSF51735">
    <property type="entry name" value="NAD(P)-binding Rossmann-fold domains"/>
    <property type="match status" value="1"/>
</dbReference>
<comment type="similarity">
    <text evidence="2">Belongs to the short-chain dehydrogenases/reductases (SDR) family.</text>
</comment>
<dbReference type="InterPro" id="IPR002347">
    <property type="entry name" value="SDR_fam"/>
</dbReference>
<comment type="caution">
    <text evidence="3">The sequence shown here is derived from an EMBL/GenBank/DDBJ whole genome shotgun (WGS) entry which is preliminary data.</text>
</comment>
<evidence type="ECO:0000256" key="2">
    <source>
        <dbReference type="RuleBase" id="RU000363"/>
    </source>
</evidence>